<proteinExistence type="predicted"/>
<evidence type="ECO:0000313" key="2">
    <source>
        <dbReference type="EMBL" id="CAD7079759.1"/>
    </source>
</evidence>
<gene>
    <name evidence="2" type="ORF">HERILL_LOCUS2959</name>
</gene>
<feature type="compositionally biased region" description="Polar residues" evidence="1">
    <location>
        <begin position="81"/>
        <end position="100"/>
    </location>
</feature>
<feature type="region of interest" description="Disordered" evidence="1">
    <location>
        <begin position="81"/>
        <end position="109"/>
    </location>
</feature>
<reference evidence="2 3" key="1">
    <citation type="submission" date="2020-11" db="EMBL/GenBank/DDBJ databases">
        <authorList>
            <person name="Wallbank WR R."/>
            <person name="Pardo Diaz C."/>
            <person name="Kozak K."/>
            <person name="Martin S."/>
            <person name="Jiggins C."/>
            <person name="Moest M."/>
            <person name="Warren A I."/>
            <person name="Generalovic N T."/>
            <person name="Byers J.R.P. K."/>
            <person name="Montejo-Kovacevich G."/>
            <person name="Yen C E."/>
        </authorList>
    </citation>
    <scope>NUCLEOTIDE SEQUENCE [LARGE SCALE GENOMIC DNA]</scope>
</reference>
<dbReference type="AlphaFoldDB" id="A0A7R8UFS8"/>
<evidence type="ECO:0000313" key="3">
    <source>
        <dbReference type="Proteomes" id="UP000594454"/>
    </source>
</evidence>
<organism evidence="2 3">
    <name type="scientific">Hermetia illucens</name>
    <name type="common">Black soldier fly</name>
    <dbReference type="NCBI Taxonomy" id="343691"/>
    <lineage>
        <taxon>Eukaryota</taxon>
        <taxon>Metazoa</taxon>
        <taxon>Ecdysozoa</taxon>
        <taxon>Arthropoda</taxon>
        <taxon>Hexapoda</taxon>
        <taxon>Insecta</taxon>
        <taxon>Pterygota</taxon>
        <taxon>Neoptera</taxon>
        <taxon>Endopterygota</taxon>
        <taxon>Diptera</taxon>
        <taxon>Brachycera</taxon>
        <taxon>Stratiomyomorpha</taxon>
        <taxon>Stratiomyidae</taxon>
        <taxon>Hermetiinae</taxon>
        <taxon>Hermetia</taxon>
    </lineage>
</organism>
<evidence type="ECO:0000256" key="1">
    <source>
        <dbReference type="SAM" id="MobiDB-lite"/>
    </source>
</evidence>
<keyword evidence="3" id="KW-1185">Reference proteome</keyword>
<protein>
    <submittedName>
        <fullName evidence="2">Uncharacterized protein</fullName>
    </submittedName>
</protein>
<dbReference type="InParanoid" id="A0A7R8UFS8"/>
<name>A0A7R8UFS8_HERIL</name>
<dbReference type="EMBL" id="LR899009">
    <property type="protein sequence ID" value="CAD7079759.1"/>
    <property type="molecule type" value="Genomic_DNA"/>
</dbReference>
<sequence>MDWTKRKNIKLRGLTAKEVEELLNSVESEDYSSDDSVRYPDSGPNWDEIAPEDDAISQHLDKCGDTTAALIDPINLSVNSSIDKTTGTPFVEQPQPSTSAGWGKPSKSP</sequence>
<accession>A0A7R8UFS8</accession>
<feature type="region of interest" description="Disordered" evidence="1">
    <location>
        <begin position="26"/>
        <end position="46"/>
    </location>
</feature>
<dbReference type="Proteomes" id="UP000594454">
    <property type="component" value="Chromosome 1"/>
</dbReference>